<comment type="caution">
    <text evidence="1">The sequence shown here is derived from an EMBL/GenBank/DDBJ whole genome shotgun (WGS) entry which is preliminary data.</text>
</comment>
<gene>
    <name evidence="1" type="ORF">ACFFU1_16795</name>
</gene>
<evidence type="ECO:0000313" key="2">
    <source>
        <dbReference type="Proteomes" id="UP001589590"/>
    </source>
</evidence>
<keyword evidence="2" id="KW-1185">Reference proteome</keyword>
<accession>A0ABV5H4D3</accession>
<organism evidence="1 2">
    <name type="scientific">Algibacter miyuki</name>
    <dbReference type="NCBI Taxonomy" id="1306933"/>
    <lineage>
        <taxon>Bacteria</taxon>
        <taxon>Pseudomonadati</taxon>
        <taxon>Bacteroidota</taxon>
        <taxon>Flavobacteriia</taxon>
        <taxon>Flavobacteriales</taxon>
        <taxon>Flavobacteriaceae</taxon>
        <taxon>Algibacter</taxon>
    </lineage>
</organism>
<protein>
    <submittedName>
        <fullName evidence="1">Uncharacterized protein</fullName>
    </submittedName>
</protein>
<evidence type="ECO:0000313" key="1">
    <source>
        <dbReference type="EMBL" id="MFB9106569.1"/>
    </source>
</evidence>
<dbReference type="RefSeq" id="WP_290270656.1">
    <property type="nucleotide sequence ID" value="NZ_JAUFQP010000010.1"/>
</dbReference>
<dbReference type="Proteomes" id="UP001589590">
    <property type="component" value="Unassembled WGS sequence"/>
</dbReference>
<proteinExistence type="predicted"/>
<sequence length="94" mass="11040">MRQTVENTSTPLTNLVSTLNTYERQQIHNAFDDMDSLFKDWLLFEDADDKKRRQNYVFSLHVIQELGKLVKAIPVKKPHPLVAQMEINRNKAQQ</sequence>
<reference evidence="1 2" key="1">
    <citation type="submission" date="2024-09" db="EMBL/GenBank/DDBJ databases">
        <authorList>
            <person name="Sun Q."/>
            <person name="Mori K."/>
        </authorList>
    </citation>
    <scope>NUCLEOTIDE SEQUENCE [LARGE SCALE GENOMIC DNA]</scope>
    <source>
        <strain evidence="1 2">CECT 8300</strain>
    </source>
</reference>
<dbReference type="EMBL" id="JBHMFA010000018">
    <property type="protein sequence ID" value="MFB9106569.1"/>
    <property type="molecule type" value="Genomic_DNA"/>
</dbReference>
<name>A0ABV5H4D3_9FLAO</name>